<evidence type="ECO:0000256" key="1">
    <source>
        <dbReference type="ARBA" id="ARBA00010266"/>
    </source>
</evidence>
<keyword evidence="8" id="KW-1185">Reference proteome</keyword>
<dbReference type="EMBL" id="VNHC01000002">
    <property type="protein sequence ID" value="TVV27457.1"/>
    <property type="molecule type" value="Genomic_DNA"/>
</dbReference>
<dbReference type="InterPro" id="IPR002901">
    <property type="entry name" value="MGlyc_endo_b_GlcNAc-like_dom"/>
</dbReference>
<evidence type="ECO:0000259" key="4">
    <source>
        <dbReference type="SMART" id="SM00047"/>
    </source>
</evidence>
<dbReference type="KEGG" id="wcb:AO080_08130"/>
<dbReference type="PATRIC" id="fig|137591.25.peg.1725"/>
<name>A0A0D1JDY3_9LACO</name>
<dbReference type="Proteomes" id="UP000320012">
    <property type="component" value="Unassembled WGS sequence"/>
</dbReference>
<dbReference type="EMBL" id="JWHU01000034">
    <property type="protein sequence ID" value="KIU19733.1"/>
    <property type="molecule type" value="Genomic_DNA"/>
</dbReference>
<dbReference type="RefSeq" id="WP_052497307.1">
    <property type="nucleotide sequence ID" value="NZ_CBCSCI010000001.1"/>
</dbReference>
<keyword evidence="3" id="KW-0732">Signal</keyword>
<organism evidence="5 8">
    <name type="scientific">Weissella cibaria</name>
    <dbReference type="NCBI Taxonomy" id="137591"/>
    <lineage>
        <taxon>Bacteria</taxon>
        <taxon>Bacillati</taxon>
        <taxon>Bacillota</taxon>
        <taxon>Bacilli</taxon>
        <taxon>Lactobacillales</taxon>
        <taxon>Lactobacillaceae</taxon>
        <taxon>Weissella</taxon>
    </lineage>
</organism>
<comment type="similarity">
    <text evidence="1">Belongs to the glycosyl hydrolase 73 family.</text>
</comment>
<dbReference type="Gene3D" id="1.10.530.10">
    <property type="match status" value="1"/>
</dbReference>
<dbReference type="Proteomes" id="UP000193588">
    <property type="component" value="Unassembled WGS sequence"/>
</dbReference>
<dbReference type="InterPro" id="IPR051056">
    <property type="entry name" value="Glycosyl_Hydrolase_73"/>
</dbReference>
<evidence type="ECO:0000256" key="2">
    <source>
        <dbReference type="ARBA" id="ARBA00022801"/>
    </source>
</evidence>
<feature type="signal peptide" evidence="3">
    <location>
        <begin position="1"/>
        <end position="31"/>
    </location>
</feature>
<dbReference type="GO" id="GO:0004040">
    <property type="term" value="F:amidase activity"/>
    <property type="evidence" value="ECO:0007669"/>
    <property type="project" value="InterPro"/>
</dbReference>
<reference evidence="6 9" key="2">
    <citation type="submission" date="2017-04" db="EMBL/GenBank/DDBJ databases">
        <title>The genome sequence of Weissella cibaria isolated from wild Drosophila.</title>
        <authorList>
            <person name="Ricks N.J."/>
            <person name="Carroll C."/>
            <person name="Walters A."/>
            <person name="Newell P.D."/>
            <person name="Chaston J.M."/>
        </authorList>
    </citation>
    <scope>NUCLEOTIDE SEQUENCE [LARGE SCALE GENOMIC DNA]</scope>
    <source>
        <strain evidence="6 9">DmW_103</strain>
    </source>
</reference>
<evidence type="ECO:0000256" key="3">
    <source>
        <dbReference type="SAM" id="SignalP"/>
    </source>
</evidence>
<gene>
    <name evidence="6" type="ORF">B9D04_04365</name>
    <name evidence="7" type="ORF">FO435_05950</name>
    <name evidence="5" type="ORF">QX99_01754</name>
</gene>
<feature type="chain" id="PRO_5010613144" evidence="3">
    <location>
        <begin position="32"/>
        <end position="272"/>
    </location>
</feature>
<evidence type="ECO:0000313" key="5">
    <source>
        <dbReference type="EMBL" id="KIU19733.1"/>
    </source>
</evidence>
<keyword evidence="2" id="KW-0378">Hydrolase</keyword>
<sequence precursor="true">MAWPFKKKILLAVVPLTLFSAGVTTTLTVHADKKVQQKPATQDFDLDAFSTDLDKMDMTVGPVKFSSSSVSIHVAKLAKGTTEASPIPESPLANGTLPAAAMPKMTDGKFDIRATLWNKEADDAETFFNTIAPDAQRVAISYGVRPSVLMAQAALESDFGRSSLASVYHNYFGIKAVDGQDSVDLPTNEEVDGKTVRVTAAFARYDSAVDSMIANASLLRNHDMYSGTWLENTSSYYDETKALTGTYATSSSYARSLNAVITTYRLAALDIK</sequence>
<protein>
    <submittedName>
        <fullName evidence="5">N-acetylmuramoyl-L-alanine amidase domain-containing protein</fullName>
    </submittedName>
</protein>
<accession>A0A0D1JDY3</accession>
<evidence type="ECO:0000313" key="6">
    <source>
        <dbReference type="EMBL" id="OSP89759.1"/>
    </source>
</evidence>
<reference evidence="5 8" key="1">
    <citation type="journal article" date="2015" name="Microbiology (Mosc.)">
        <title>Genomics of the Weissella cibaria species with an examination of its metabolic traits.</title>
        <authorList>
            <person name="Lynch K.M."/>
            <person name="Lucid A."/>
            <person name="Arendt E.K."/>
            <person name="Sleator R.D."/>
            <person name="Lucey B."/>
            <person name="Coffey A."/>
        </authorList>
    </citation>
    <scope>NUCLEOTIDE SEQUENCE [LARGE SCALE GENOMIC DNA]</scope>
    <source>
        <strain evidence="5 8">MG1</strain>
    </source>
</reference>
<dbReference type="Gene3D" id="4.10.80.30">
    <property type="entry name" value="DNA polymerase, domain 6"/>
    <property type="match status" value="1"/>
</dbReference>
<evidence type="ECO:0000313" key="10">
    <source>
        <dbReference type="Proteomes" id="UP000320012"/>
    </source>
</evidence>
<comment type="caution">
    <text evidence="5">The sequence shown here is derived from an EMBL/GenBank/DDBJ whole genome shotgun (WGS) entry which is preliminary data.</text>
</comment>
<dbReference type="eggNOG" id="COG1705">
    <property type="taxonomic scope" value="Bacteria"/>
</dbReference>
<dbReference type="EMBL" id="NDXJ01000005">
    <property type="protein sequence ID" value="OSP89759.1"/>
    <property type="molecule type" value="Genomic_DNA"/>
</dbReference>
<feature type="domain" description="Mannosyl-glycoprotein endo-beta-N-acetylglucosamidase-like" evidence="4">
    <location>
        <begin position="114"/>
        <end position="270"/>
    </location>
</feature>
<dbReference type="Proteomes" id="UP000032287">
    <property type="component" value="Unassembled WGS sequence"/>
</dbReference>
<reference evidence="7 10" key="3">
    <citation type="submission" date="2019-07" db="EMBL/GenBank/DDBJ databases">
        <title>Genome sequence of Weissella cibaria GK1.</title>
        <authorList>
            <person name="Choi H.-J."/>
        </authorList>
    </citation>
    <scope>NUCLEOTIDE SEQUENCE [LARGE SCALE GENOMIC DNA]</scope>
    <source>
        <strain evidence="7 10">GK1</strain>
    </source>
</reference>
<dbReference type="PANTHER" id="PTHR33308">
    <property type="entry name" value="PEPTIDOGLYCAN HYDROLASE FLGJ"/>
    <property type="match status" value="1"/>
</dbReference>
<evidence type="ECO:0000313" key="7">
    <source>
        <dbReference type="EMBL" id="TVV27457.1"/>
    </source>
</evidence>
<dbReference type="Pfam" id="PF01832">
    <property type="entry name" value="Glucosaminidase"/>
    <property type="match status" value="1"/>
</dbReference>
<dbReference type="OrthoDB" id="2155627at2"/>
<evidence type="ECO:0000313" key="9">
    <source>
        <dbReference type="Proteomes" id="UP000193588"/>
    </source>
</evidence>
<evidence type="ECO:0000313" key="8">
    <source>
        <dbReference type="Proteomes" id="UP000032287"/>
    </source>
</evidence>
<dbReference type="AlphaFoldDB" id="A0A0D1JDY3"/>
<dbReference type="SMART" id="SM00047">
    <property type="entry name" value="LYZ2"/>
    <property type="match status" value="1"/>
</dbReference>
<proteinExistence type="inferred from homology"/>
<dbReference type="STRING" id="137591.AO080_08130"/>
<dbReference type="PANTHER" id="PTHR33308:SF9">
    <property type="entry name" value="PEPTIDOGLYCAN HYDROLASE FLGJ"/>
    <property type="match status" value="1"/>
</dbReference>